<proteinExistence type="predicted"/>
<dbReference type="RefSeq" id="XP_015946958.1">
    <property type="nucleotide sequence ID" value="XM_016091472.1"/>
</dbReference>
<evidence type="ECO:0000259" key="1">
    <source>
        <dbReference type="Pfam" id="PF07727"/>
    </source>
</evidence>
<dbReference type="AlphaFoldDB" id="A0A6P4BVU8"/>
<reference evidence="3" key="2">
    <citation type="submission" date="2025-08" db="UniProtKB">
        <authorList>
            <consortium name="RefSeq"/>
        </authorList>
    </citation>
    <scope>IDENTIFICATION</scope>
    <source>
        <tissue evidence="3">Whole plant</tissue>
    </source>
</reference>
<dbReference type="Proteomes" id="UP000515211">
    <property type="component" value="Chromosome 1"/>
</dbReference>
<feature type="domain" description="Reverse transcriptase Ty1/copia-type" evidence="1">
    <location>
        <begin position="3"/>
        <end position="171"/>
    </location>
</feature>
<dbReference type="InterPro" id="IPR043502">
    <property type="entry name" value="DNA/RNA_pol_sf"/>
</dbReference>
<name>A0A6P4BVU8_ARADU</name>
<dbReference type="SUPFAM" id="SSF56672">
    <property type="entry name" value="DNA/RNA polymerases"/>
    <property type="match status" value="1"/>
</dbReference>
<evidence type="ECO:0000313" key="2">
    <source>
        <dbReference type="Proteomes" id="UP000515211"/>
    </source>
</evidence>
<dbReference type="PANTHER" id="PTHR11439:SF455">
    <property type="entry name" value="RLK (RECEPTOR-LIKE PROTEIN KINASE) 8, PUTATIVE-RELATED"/>
    <property type="match status" value="1"/>
</dbReference>
<sequence>MTNSWKVRQFDFNNAFFNGDLHETVHMVQPKGYELGFGLVYKLEKALYRLKQVPHAWYLKLSSTLHQFGFKSSTSDSCLFVRHSSTSTIYLFSYADNILVTGPCAEEIEGLIRQLHVVFTLKDLGEMSFFFGVKVVRSSPNALLLKQSKYIKELLGRANMRDSKLVPTPMLSSPKLTATPSSPFHNPSLYRSVVGGLQYTTITHPEIAYSVSKVSQYMHAPTDKHWKAFKRILHFLARTINMGLQLHKSDSLRVMNFCDSDWATDTDDCKSVSGYCVFFGSNLITWSSRKKQIFSRSSTEAEFQALADAMTDTIWLQKTATRDASTT</sequence>
<keyword evidence="2" id="KW-1185">Reference proteome</keyword>
<organism evidence="2 3">
    <name type="scientific">Arachis duranensis</name>
    <name type="common">Wild peanut</name>
    <dbReference type="NCBI Taxonomy" id="130453"/>
    <lineage>
        <taxon>Eukaryota</taxon>
        <taxon>Viridiplantae</taxon>
        <taxon>Streptophyta</taxon>
        <taxon>Embryophyta</taxon>
        <taxon>Tracheophyta</taxon>
        <taxon>Spermatophyta</taxon>
        <taxon>Magnoliopsida</taxon>
        <taxon>eudicotyledons</taxon>
        <taxon>Gunneridae</taxon>
        <taxon>Pentapetalae</taxon>
        <taxon>rosids</taxon>
        <taxon>fabids</taxon>
        <taxon>Fabales</taxon>
        <taxon>Fabaceae</taxon>
        <taxon>Papilionoideae</taxon>
        <taxon>50 kb inversion clade</taxon>
        <taxon>dalbergioids sensu lato</taxon>
        <taxon>Dalbergieae</taxon>
        <taxon>Pterocarpus clade</taxon>
        <taxon>Arachis</taxon>
    </lineage>
</organism>
<reference evidence="2" key="1">
    <citation type="journal article" date="2016" name="Nat. Genet.">
        <title>The genome sequences of Arachis duranensis and Arachis ipaensis, the diploid ancestors of cultivated peanut.</title>
        <authorList>
            <person name="Bertioli D.J."/>
            <person name="Cannon S.B."/>
            <person name="Froenicke L."/>
            <person name="Huang G."/>
            <person name="Farmer A.D."/>
            <person name="Cannon E.K."/>
            <person name="Liu X."/>
            <person name="Gao D."/>
            <person name="Clevenger J."/>
            <person name="Dash S."/>
            <person name="Ren L."/>
            <person name="Moretzsohn M.C."/>
            <person name="Shirasawa K."/>
            <person name="Huang W."/>
            <person name="Vidigal B."/>
            <person name="Abernathy B."/>
            <person name="Chu Y."/>
            <person name="Niederhuth C.E."/>
            <person name="Umale P."/>
            <person name="Araujo A.C."/>
            <person name="Kozik A."/>
            <person name="Kim K.D."/>
            <person name="Burow M.D."/>
            <person name="Varshney R.K."/>
            <person name="Wang X."/>
            <person name="Zhang X."/>
            <person name="Barkley N."/>
            <person name="Guimaraes P.M."/>
            <person name="Isobe S."/>
            <person name="Guo B."/>
            <person name="Liao B."/>
            <person name="Stalker H.T."/>
            <person name="Schmitz R.J."/>
            <person name="Scheffler B.E."/>
            <person name="Leal-Bertioli S.C."/>
            <person name="Xun X."/>
            <person name="Jackson S.A."/>
            <person name="Michelmore R."/>
            <person name="Ozias-Akins P."/>
        </authorList>
    </citation>
    <scope>NUCLEOTIDE SEQUENCE [LARGE SCALE GENOMIC DNA]</scope>
    <source>
        <strain evidence="2">cv. V14167</strain>
    </source>
</reference>
<dbReference type="Pfam" id="PF07727">
    <property type="entry name" value="RVT_2"/>
    <property type="match status" value="1"/>
</dbReference>
<dbReference type="CDD" id="cd09272">
    <property type="entry name" value="RNase_HI_RT_Ty1"/>
    <property type="match status" value="1"/>
</dbReference>
<dbReference type="OrthoDB" id="1193675at2759"/>
<dbReference type="KEGG" id="adu:107471904"/>
<dbReference type="InterPro" id="IPR013103">
    <property type="entry name" value="RVT_2"/>
</dbReference>
<evidence type="ECO:0000313" key="3">
    <source>
        <dbReference type="RefSeq" id="XP_015946958.1"/>
    </source>
</evidence>
<gene>
    <name evidence="3" type="primary">LOC107471904</name>
</gene>
<dbReference type="GeneID" id="107471904"/>
<accession>A0A6P4BVU8</accession>
<dbReference type="PANTHER" id="PTHR11439">
    <property type="entry name" value="GAG-POL-RELATED RETROTRANSPOSON"/>
    <property type="match status" value="1"/>
</dbReference>
<protein>
    <submittedName>
        <fullName evidence="3">Uncharacterized mitochondrial protein AtMg00810-like</fullName>
    </submittedName>
</protein>